<dbReference type="OrthoDB" id="10317159at2759"/>
<sequence>MASQKLHQHPEYDDEEYVNGEAFAANVGRHLQELQRLSAFQQVATKVPPADDGRSSWFVYEDAIDVKQQIAAIHKRLLDREKLKDKVTGVQYFKSYLRPLFVKGASNVFLYRFQQFMTLHRGNSDMLRWITRLKRQHSLTIPIPENLVALMFVSMADLTGNAGRRTFLVLDEGYLDNSAGFWVEDEEDGAEGFLELEEDTFWVYDDDSAAWFQRRFQGRKMKRGKGGGKRKGKGKGRGGRCFFRKRKGKSHLAEDQSDASQAWDWQDGWDEDWSWQDAAEESYAAKGQSKKGKKGKGKGKWSKDG</sequence>
<feature type="region of interest" description="Disordered" evidence="1">
    <location>
        <begin position="220"/>
        <end position="239"/>
    </location>
</feature>
<organism evidence="2 3">
    <name type="scientific">Symbiodinium microadriaticum</name>
    <name type="common">Dinoflagellate</name>
    <name type="synonym">Zooxanthella microadriatica</name>
    <dbReference type="NCBI Taxonomy" id="2951"/>
    <lineage>
        <taxon>Eukaryota</taxon>
        <taxon>Sar</taxon>
        <taxon>Alveolata</taxon>
        <taxon>Dinophyceae</taxon>
        <taxon>Suessiales</taxon>
        <taxon>Symbiodiniaceae</taxon>
        <taxon>Symbiodinium</taxon>
    </lineage>
</organism>
<accession>A0A1Q9CV59</accession>
<keyword evidence="3" id="KW-1185">Reference proteome</keyword>
<comment type="caution">
    <text evidence="2">The sequence shown here is derived from an EMBL/GenBank/DDBJ whole genome shotgun (WGS) entry which is preliminary data.</text>
</comment>
<name>A0A1Q9CV59_SYMMI</name>
<feature type="region of interest" description="Disordered" evidence="1">
    <location>
        <begin position="247"/>
        <end position="266"/>
    </location>
</feature>
<reference evidence="2 3" key="1">
    <citation type="submission" date="2016-02" db="EMBL/GenBank/DDBJ databases">
        <title>Genome analysis of coral dinoflagellate symbionts highlights evolutionary adaptations to a symbiotic lifestyle.</title>
        <authorList>
            <person name="Aranda M."/>
            <person name="Li Y."/>
            <person name="Liew Y.J."/>
            <person name="Baumgarten S."/>
            <person name="Simakov O."/>
            <person name="Wilson M."/>
            <person name="Piel J."/>
            <person name="Ashoor H."/>
            <person name="Bougouffa S."/>
            <person name="Bajic V.B."/>
            <person name="Ryu T."/>
            <person name="Ravasi T."/>
            <person name="Bayer T."/>
            <person name="Micklem G."/>
            <person name="Kim H."/>
            <person name="Bhak J."/>
            <person name="Lajeunesse T.C."/>
            <person name="Voolstra C.R."/>
        </authorList>
    </citation>
    <scope>NUCLEOTIDE SEQUENCE [LARGE SCALE GENOMIC DNA]</scope>
    <source>
        <strain evidence="2 3">CCMP2467</strain>
    </source>
</reference>
<dbReference type="Proteomes" id="UP000186817">
    <property type="component" value="Unassembled WGS sequence"/>
</dbReference>
<feature type="compositionally biased region" description="Basic residues" evidence="1">
    <location>
        <begin position="288"/>
        <end position="305"/>
    </location>
</feature>
<proteinExistence type="predicted"/>
<evidence type="ECO:0000313" key="3">
    <source>
        <dbReference type="Proteomes" id="UP000186817"/>
    </source>
</evidence>
<dbReference type="EMBL" id="LSRX01000900">
    <property type="protein sequence ID" value="OLP86779.1"/>
    <property type="molecule type" value="Genomic_DNA"/>
</dbReference>
<dbReference type="AlphaFoldDB" id="A0A1Q9CV59"/>
<evidence type="ECO:0000313" key="2">
    <source>
        <dbReference type="EMBL" id="OLP86779.1"/>
    </source>
</evidence>
<gene>
    <name evidence="2" type="ORF">AK812_SmicGene32082</name>
</gene>
<protein>
    <submittedName>
        <fullName evidence="2">Uncharacterized protein</fullName>
    </submittedName>
</protein>
<feature type="region of interest" description="Disordered" evidence="1">
    <location>
        <begin position="276"/>
        <end position="305"/>
    </location>
</feature>
<evidence type="ECO:0000256" key="1">
    <source>
        <dbReference type="SAM" id="MobiDB-lite"/>
    </source>
</evidence>